<organism evidence="7 8">
    <name type="scientific">Tilletiaria anomala (strain ATCC 24038 / CBS 436.72 / UBC 951)</name>
    <dbReference type="NCBI Taxonomy" id="1037660"/>
    <lineage>
        <taxon>Eukaryota</taxon>
        <taxon>Fungi</taxon>
        <taxon>Dikarya</taxon>
        <taxon>Basidiomycota</taxon>
        <taxon>Ustilaginomycotina</taxon>
        <taxon>Exobasidiomycetes</taxon>
        <taxon>Georgefischeriales</taxon>
        <taxon>Tilletiariaceae</taxon>
        <taxon>Tilletiaria</taxon>
    </lineage>
</organism>
<dbReference type="InterPro" id="IPR015943">
    <property type="entry name" value="WD40/YVTN_repeat-like_dom_sf"/>
</dbReference>
<dbReference type="Gene3D" id="2.130.10.10">
    <property type="entry name" value="YVTN repeat-like/Quinoprotein amine dehydrogenase"/>
    <property type="match status" value="2"/>
</dbReference>
<evidence type="ECO:0000313" key="7">
    <source>
        <dbReference type="EMBL" id="KDN41869.1"/>
    </source>
</evidence>
<dbReference type="GO" id="GO:0045503">
    <property type="term" value="F:dynein light chain binding"/>
    <property type="evidence" value="ECO:0007669"/>
    <property type="project" value="TreeGrafter"/>
</dbReference>
<dbReference type="STRING" id="1037660.A0A066VSV4"/>
<keyword evidence="4" id="KW-0677">Repeat</keyword>
<dbReference type="Proteomes" id="UP000027361">
    <property type="component" value="Unassembled WGS sequence"/>
</dbReference>
<evidence type="ECO:0000256" key="2">
    <source>
        <dbReference type="ARBA" id="ARBA00022490"/>
    </source>
</evidence>
<dbReference type="EMBL" id="JMSN01000075">
    <property type="protein sequence ID" value="KDN41869.1"/>
    <property type="molecule type" value="Genomic_DNA"/>
</dbReference>
<name>A0A066VSV4_TILAU</name>
<dbReference type="GO" id="GO:0005868">
    <property type="term" value="C:cytoplasmic dynein complex"/>
    <property type="evidence" value="ECO:0007669"/>
    <property type="project" value="TreeGrafter"/>
</dbReference>
<evidence type="ECO:0000256" key="5">
    <source>
        <dbReference type="PROSITE-ProRule" id="PRU00221"/>
    </source>
</evidence>
<feature type="repeat" description="WD" evidence="5">
    <location>
        <begin position="526"/>
        <end position="573"/>
    </location>
</feature>
<feature type="compositionally biased region" description="Basic and acidic residues" evidence="6">
    <location>
        <begin position="25"/>
        <end position="34"/>
    </location>
</feature>
<dbReference type="FunFam" id="2.130.10.10:FF:000414">
    <property type="entry name" value="Cytoplasmic dynein intermediate chain"/>
    <property type="match status" value="1"/>
</dbReference>
<dbReference type="FunFam" id="2.130.10.10:FF:001070">
    <property type="entry name" value="Dynein intermediate chain, cytosolic"/>
    <property type="match status" value="1"/>
</dbReference>
<evidence type="ECO:0000256" key="1">
    <source>
        <dbReference type="ARBA" id="ARBA00004496"/>
    </source>
</evidence>
<reference evidence="7 8" key="1">
    <citation type="submission" date="2014-05" db="EMBL/GenBank/DDBJ databases">
        <title>Draft genome sequence of a rare smut relative, Tilletiaria anomala UBC 951.</title>
        <authorList>
            <consortium name="DOE Joint Genome Institute"/>
            <person name="Toome M."/>
            <person name="Kuo A."/>
            <person name="Henrissat B."/>
            <person name="Lipzen A."/>
            <person name="Tritt A."/>
            <person name="Yoshinaga Y."/>
            <person name="Zane M."/>
            <person name="Barry K."/>
            <person name="Grigoriev I.V."/>
            <person name="Spatafora J.W."/>
            <person name="Aimea M.C."/>
        </authorList>
    </citation>
    <scope>NUCLEOTIDE SEQUENCE [LARGE SCALE GENOMIC DNA]</scope>
    <source>
        <strain evidence="7 8">UBC 951</strain>
    </source>
</reference>
<dbReference type="HOGENOM" id="CLU_012999_2_0_1"/>
<evidence type="ECO:0000256" key="6">
    <source>
        <dbReference type="SAM" id="MobiDB-lite"/>
    </source>
</evidence>
<accession>A0A066VSV4</accession>
<proteinExistence type="predicted"/>
<dbReference type="InterPro" id="IPR050687">
    <property type="entry name" value="Dynein_IC"/>
</dbReference>
<dbReference type="GO" id="GO:0045504">
    <property type="term" value="F:dynein heavy chain binding"/>
    <property type="evidence" value="ECO:0007669"/>
    <property type="project" value="TreeGrafter"/>
</dbReference>
<dbReference type="PROSITE" id="PS50082">
    <property type="entry name" value="WD_REPEATS_2"/>
    <property type="match status" value="1"/>
</dbReference>
<keyword evidence="3 5" id="KW-0853">WD repeat</keyword>
<dbReference type="InParanoid" id="A0A066VSV4"/>
<protein>
    <submittedName>
        <fullName evidence="7">WD40 repeat-like protein</fullName>
    </submittedName>
</protein>
<dbReference type="AlphaFoldDB" id="A0A066VSV4"/>
<dbReference type="SMART" id="SM00320">
    <property type="entry name" value="WD40"/>
    <property type="match status" value="5"/>
</dbReference>
<evidence type="ECO:0000313" key="8">
    <source>
        <dbReference type="Proteomes" id="UP000027361"/>
    </source>
</evidence>
<dbReference type="GO" id="GO:0010970">
    <property type="term" value="P:transport along microtubule"/>
    <property type="evidence" value="ECO:0007669"/>
    <property type="project" value="TreeGrafter"/>
</dbReference>
<sequence>MSSLGSGESRRRAEIEAKRAKLAELKRAREERTSRLLASRPESRAGDAGLGVGGGTAVSTPSSRKDLDDFVATLVGSSSGRASIGGASSLAGARSPAGGALGHSSPRKSAAISASSEYGGESEGVGPSVYGTTFVNRADGEAERSEYFRPPPDFVHVETELFELPPRERLYYTKEVQTTSINAFADDNLDAAGGVGSDIRIGPDGKLQGLTPAQEQLIRQNIIKEQELEEDDHEKDRRLQKEEETLEREIEEEIKTYTQEELAAIYQSSEFQKFLEASTLIAERALTDSYDYLKDYTKVGLAPGESDSERGQVHCVRTFWDEKLLKNRSITAIDWSTRHPELCVSSYNKNPLAIDEPDGLVAVWNMHLKDRPEFVFHAQTDVLSVSLSPFHPNLVIGGTYSGQILMWDTRARALPVLKTPLSASGHTHPVYSMQLVGTQNAHNLVSASTDGTVCTWMLDMLAQPQELIELQNPNHQRTPEVSVTTLSFPGQETNTFWIGTEEGNIYSAGRFDRAGSRAGLNLSEVYAGHAAPITGLHFHPLAGPIDFSDLFLSSSMDWTSRLWRANTNTRSVSRSAGGTGVGGAAAASGLQVTTPLVNFEESTDYLYDIKWHPSHPAVFGQVDGAGYFDIYDLNSDTERPIVRQQAGNGRALNKLAWDRKDGRHAAVGGADGRLYVYDIGELAAPADDAWSKMQDTVAKLLTPNAGKTAGTSPTSSGPMR</sequence>
<dbReference type="OrthoDB" id="366230at2759"/>
<keyword evidence="2" id="KW-0963">Cytoplasm</keyword>
<comment type="caution">
    <text evidence="7">The sequence shown here is derived from an EMBL/GenBank/DDBJ whole genome shotgun (WGS) entry which is preliminary data.</text>
</comment>
<feature type="compositionally biased region" description="Low complexity" evidence="6">
    <location>
        <begin position="78"/>
        <end position="98"/>
    </location>
</feature>
<dbReference type="Pfam" id="PF00400">
    <property type="entry name" value="WD40"/>
    <property type="match status" value="1"/>
</dbReference>
<dbReference type="GeneID" id="25264878"/>
<dbReference type="PANTHER" id="PTHR12442">
    <property type="entry name" value="DYNEIN INTERMEDIATE CHAIN"/>
    <property type="match status" value="1"/>
</dbReference>
<dbReference type="SUPFAM" id="SSF50978">
    <property type="entry name" value="WD40 repeat-like"/>
    <property type="match status" value="1"/>
</dbReference>
<evidence type="ECO:0000256" key="4">
    <source>
        <dbReference type="ARBA" id="ARBA00022737"/>
    </source>
</evidence>
<gene>
    <name evidence="7" type="ORF">K437DRAFT_258091</name>
</gene>
<dbReference type="InterPro" id="IPR001680">
    <property type="entry name" value="WD40_rpt"/>
</dbReference>
<keyword evidence="8" id="KW-1185">Reference proteome</keyword>
<feature type="region of interest" description="Disordered" evidence="6">
    <location>
        <begin position="225"/>
        <end position="244"/>
    </location>
</feature>
<evidence type="ECO:0000256" key="3">
    <source>
        <dbReference type="ARBA" id="ARBA00022574"/>
    </source>
</evidence>
<dbReference type="GO" id="GO:0005737">
    <property type="term" value="C:cytoplasm"/>
    <property type="evidence" value="ECO:0007669"/>
    <property type="project" value="UniProtKB-SubCell"/>
</dbReference>
<dbReference type="RefSeq" id="XP_013241870.1">
    <property type="nucleotide sequence ID" value="XM_013386416.1"/>
</dbReference>
<dbReference type="PANTHER" id="PTHR12442:SF22">
    <property type="entry name" value="CYTOPLASMIC DYNEIN 1 INTERMEDIATE CHAIN-RELATED"/>
    <property type="match status" value="1"/>
</dbReference>
<feature type="compositionally biased region" description="Low complexity" evidence="6">
    <location>
        <begin position="109"/>
        <end position="131"/>
    </location>
</feature>
<dbReference type="InterPro" id="IPR036322">
    <property type="entry name" value="WD40_repeat_dom_sf"/>
</dbReference>
<comment type="subcellular location">
    <subcellularLocation>
        <location evidence="1">Cytoplasm</location>
    </subcellularLocation>
</comment>
<dbReference type="OMA" id="CTCMSFA"/>
<feature type="compositionally biased region" description="Basic and acidic residues" evidence="6">
    <location>
        <begin position="234"/>
        <end position="243"/>
    </location>
</feature>
<dbReference type="FunCoup" id="A0A066VSV4">
    <property type="interactions" value="84"/>
</dbReference>
<feature type="region of interest" description="Disordered" evidence="6">
    <location>
        <begin position="78"/>
        <end position="132"/>
    </location>
</feature>
<feature type="region of interest" description="Disordered" evidence="6">
    <location>
        <begin position="25"/>
        <end position="66"/>
    </location>
</feature>